<evidence type="ECO:0000256" key="7">
    <source>
        <dbReference type="SAM" id="MobiDB-lite"/>
    </source>
</evidence>
<keyword evidence="5 8" id="KW-0472">Membrane</keyword>
<evidence type="ECO:0000256" key="6">
    <source>
        <dbReference type="ARBA" id="ARBA00023170"/>
    </source>
</evidence>
<evidence type="ECO:0000313" key="10">
    <source>
        <dbReference type="EMBL" id="OWF48257.1"/>
    </source>
</evidence>
<dbReference type="InterPro" id="IPR000276">
    <property type="entry name" value="GPCR_Rhodpsn"/>
</dbReference>
<dbReference type="EMBL" id="NEDP02003628">
    <property type="protein sequence ID" value="OWF48257.1"/>
    <property type="molecule type" value="Genomic_DNA"/>
</dbReference>
<comment type="subcellular location">
    <subcellularLocation>
        <location evidence="1">Cell membrane</location>
        <topology evidence="1">Multi-pass membrane protein</topology>
    </subcellularLocation>
</comment>
<evidence type="ECO:0000256" key="4">
    <source>
        <dbReference type="ARBA" id="ARBA00022989"/>
    </source>
</evidence>
<reference evidence="10 11" key="1">
    <citation type="journal article" date="2017" name="Nat. Ecol. Evol.">
        <title>Scallop genome provides insights into evolution of bilaterian karyotype and development.</title>
        <authorList>
            <person name="Wang S."/>
            <person name="Zhang J."/>
            <person name="Jiao W."/>
            <person name="Li J."/>
            <person name="Xun X."/>
            <person name="Sun Y."/>
            <person name="Guo X."/>
            <person name="Huan P."/>
            <person name="Dong B."/>
            <person name="Zhang L."/>
            <person name="Hu X."/>
            <person name="Sun X."/>
            <person name="Wang J."/>
            <person name="Zhao C."/>
            <person name="Wang Y."/>
            <person name="Wang D."/>
            <person name="Huang X."/>
            <person name="Wang R."/>
            <person name="Lv J."/>
            <person name="Li Y."/>
            <person name="Zhang Z."/>
            <person name="Liu B."/>
            <person name="Lu W."/>
            <person name="Hui Y."/>
            <person name="Liang J."/>
            <person name="Zhou Z."/>
            <person name="Hou R."/>
            <person name="Li X."/>
            <person name="Liu Y."/>
            <person name="Li H."/>
            <person name="Ning X."/>
            <person name="Lin Y."/>
            <person name="Zhao L."/>
            <person name="Xing Q."/>
            <person name="Dou J."/>
            <person name="Li Y."/>
            <person name="Mao J."/>
            <person name="Guo H."/>
            <person name="Dou H."/>
            <person name="Li T."/>
            <person name="Mu C."/>
            <person name="Jiang W."/>
            <person name="Fu Q."/>
            <person name="Fu X."/>
            <person name="Miao Y."/>
            <person name="Liu J."/>
            <person name="Yu Q."/>
            <person name="Li R."/>
            <person name="Liao H."/>
            <person name="Li X."/>
            <person name="Kong Y."/>
            <person name="Jiang Z."/>
            <person name="Chourrout D."/>
            <person name="Li R."/>
            <person name="Bao Z."/>
        </authorList>
    </citation>
    <scope>NUCLEOTIDE SEQUENCE [LARGE SCALE GENOMIC DNA]</scope>
    <source>
        <strain evidence="10 11">PY_sf001</strain>
    </source>
</reference>
<feature type="domain" description="G-protein coupled receptors family 1 profile" evidence="9">
    <location>
        <begin position="31"/>
        <end position="303"/>
    </location>
</feature>
<feature type="transmembrane region" description="Helical" evidence="8">
    <location>
        <begin position="127"/>
        <end position="151"/>
    </location>
</feature>
<dbReference type="Gene3D" id="1.20.1070.10">
    <property type="entry name" value="Rhodopsin 7-helix transmembrane proteins"/>
    <property type="match status" value="1"/>
</dbReference>
<evidence type="ECO:0000256" key="8">
    <source>
        <dbReference type="SAM" id="Phobius"/>
    </source>
</evidence>
<dbReference type="Proteomes" id="UP000242188">
    <property type="component" value="Unassembled WGS sequence"/>
</dbReference>
<name>A0A210QHP2_MIZYE</name>
<dbReference type="PROSITE" id="PS50262">
    <property type="entry name" value="G_PROTEIN_RECEP_F1_2"/>
    <property type="match status" value="1"/>
</dbReference>
<feature type="region of interest" description="Disordered" evidence="7">
    <location>
        <begin position="355"/>
        <end position="407"/>
    </location>
</feature>
<evidence type="ECO:0000256" key="3">
    <source>
        <dbReference type="ARBA" id="ARBA00022692"/>
    </source>
</evidence>
<keyword evidence="2" id="KW-1003">Cell membrane</keyword>
<dbReference type="InterPro" id="IPR017452">
    <property type="entry name" value="GPCR_Rhodpsn_7TM"/>
</dbReference>
<dbReference type="PANTHER" id="PTHR24241">
    <property type="entry name" value="NEUROPEPTIDE RECEPTOR-RELATED G-PROTEIN COUPLED RECEPTOR"/>
    <property type="match status" value="1"/>
</dbReference>
<keyword evidence="6" id="KW-0675">Receptor</keyword>
<keyword evidence="11" id="KW-1185">Reference proteome</keyword>
<dbReference type="SUPFAM" id="SSF81321">
    <property type="entry name" value="Family A G protein-coupled receptor-like"/>
    <property type="match status" value="1"/>
</dbReference>
<dbReference type="CDD" id="cd00637">
    <property type="entry name" value="7tm_classA_rhodopsin-like"/>
    <property type="match status" value="1"/>
</dbReference>
<dbReference type="Pfam" id="PF00001">
    <property type="entry name" value="7tm_1"/>
    <property type="match status" value="1"/>
</dbReference>
<comment type="caution">
    <text evidence="10">The sequence shown here is derived from an EMBL/GenBank/DDBJ whole genome shotgun (WGS) entry which is preliminary data.</text>
</comment>
<evidence type="ECO:0000259" key="9">
    <source>
        <dbReference type="PROSITE" id="PS50262"/>
    </source>
</evidence>
<feature type="transmembrane region" description="Helical" evidence="8">
    <location>
        <begin position="171"/>
        <end position="196"/>
    </location>
</feature>
<evidence type="ECO:0000256" key="5">
    <source>
        <dbReference type="ARBA" id="ARBA00023136"/>
    </source>
</evidence>
<evidence type="ECO:0000313" key="11">
    <source>
        <dbReference type="Proteomes" id="UP000242188"/>
    </source>
</evidence>
<protein>
    <recommendedName>
        <fullName evidence="9">G-protein coupled receptors family 1 profile domain-containing protein</fullName>
    </recommendedName>
</protein>
<feature type="transmembrane region" description="Helical" evidence="8">
    <location>
        <begin position="20"/>
        <end position="41"/>
    </location>
</feature>
<evidence type="ECO:0000256" key="1">
    <source>
        <dbReference type="ARBA" id="ARBA00004651"/>
    </source>
</evidence>
<keyword evidence="4 8" id="KW-1133">Transmembrane helix</keyword>
<feature type="compositionally biased region" description="Polar residues" evidence="7">
    <location>
        <begin position="385"/>
        <end position="395"/>
    </location>
</feature>
<dbReference type="GO" id="GO:0005886">
    <property type="term" value="C:plasma membrane"/>
    <property type="evidence" value="ECO:0007669"/>
    <property type="project" value="UniProtKB-SubCell"/>
</dbReference>
<accession>A0A210QHP2</accession>
<dbReference type="OrthoDB" id="10037292at2759"/>
<organism evidence="10 11">
    <name type="scientific">Mizuhopecten yessoensis</name>
    <name type="common">Japanese scallop</name>
    <name type="synonym">Patinopecten yessoensis</name>
    <dbReference type="NCBI Taxonomy" id="6573"/>
    <lineage>
        <taxon>Eukaryota</taxon>
        <taxon>Metazoa</taxon>
        <taxon>Spiralia</taxon>
        <taxon>Lophotrochozoa</taxon>
        <taxon>Mollusca</taxon>
        <taxon>Bivalvia</taxon>
        <taxon>Autobranchia</taxon>
        <taxon>Pteriomorphia</taxon>
        <taxon>Pectinida</taxon>
        <taxon>Pectinoidea</taxon>
        <taxon>Pectinidae</taxon>
        <taxon>Mizuhopecten</taxon>
    </lineage>
</organism>
<sequence>MMADNVTTTTLDTASSGAITLFGIALFCTIGNLGAMTMIIFNPRYRKTSMAILCHHCFLDLLKSLYCFPYAYSLWTSIEIPYCSFIGSSYVFIMTTSAYNMLALVVNEEYELSLADDKNKKGDRPCIFFGILIIWFMSLLLNLGVAIIPSNTTFIKETGNCMFLYGVPNGFVLHLLWITLVSMAIILALTSFFQIYRRITVLTKEARWSYIHRSLSGDFESEAQEEPAVNYQQFKNEKYRKSHLQFHLRRVLMYISMVTSFALFWYPLFFLTVFDPGFNESRKMYRILTITAWSQPVSTPIFCGMILRDVRRRDSMIRELSSSSFPMRLRESSRRNGPTNIDELETFDLGISNADFDQSGRTPEHEKVTASSHVSPESIPGESGCQPSASFSPARSDTGRTYRMSQV</sequence>
<dbReference type="AlphaFoldDB" id="A0A210QHP2"/>
<feature type="transmembrane region" description="Helical" evidence="8">
    <location>
        <begin position="285"/>
        <end position="307"/>
    </location>
</feature>
<feature type="transmembrane region" description="Helical" evidence="8">
    <location>
        <begin position="251"/>
        <end position="273"/>
    </location>
</feature>
<gene>
    <name evidence="10" type="ORF">KP79_PYT07362</name>
</gene>
<evidence type="ECO:0000256" key="2">
    <source>
        <dbReference type="ARBA" id="ARBA00022475"/>
    </source>
</evidence>
<keyword evidence="3 8" id="KW-0812">Transmembrane</keyword>
<proteinExistence type="predicted"/>
<dbReference type="GO" id="GO:0004930">
    <property type="term" value="F:G protein-coupled receptor activity"/>
    <property type="evidence" value="ECO:0007669"/>
    <property type="project" value="InterPro"/>
</dbReference>